<feature type="compositionally biased region" description="Low complexity" evidence="1">
    <location>
        <begin position="65"/>
        <end position="74"/>
    </location>
</feature>
<dbReference type="EMBL" id="VFQX01000053">
    <property type="protein sequence ID" value="KAF0974323.1"/>
    <property type="molecule type" value="Genomic_DNA"/>
</dbReference>
<dbReference type="AlphaFoldDB" id="A0A6A5B790"/>
<protein>
    <recommendedName>
        <fullName evidence="2">Serine aminopeptidase S33 domain-containing protein</fullName>
    </recommendedName>
</protein>
<feature type="region of interest" description="Disordered" evidence="1">
    <location>
        <begin position="293"/>
        <end position="312"/>
    </location>
</feature>
<dbReference type="VEuPathDB" id="AmoebaDB:FDP41_006933"/>
<dbReference type="Proteomes" id="UP000444721">
    <property type="component" value="Unassembled WGS sequence"/>
</dbReference>
<dbReference type="InterPro" id="IPR022742">
    <property type="entry name" value="Hydrolase_4"/>
</dbReference>
<organism evidence="3 4">
    <name type="scientific">Naegleria fowleri</name>
    <name type="common">Brain eating amoeba</name>
    <dbReference type="NCBI Taxonomy" id="5763"/>
    <lineage>
        <taxon>Eukaryota</taxon>
        <taxon>Discoba</taxon>
        <taxon>Heterolobosea</taxon>
        <taxon>Tetramitia</taxon>
        <taxon>Eutetramitia</taxon>
        <taxon>Vahlkampfiidae</taxon>
        <taxon>Naegleria</taxon>
    </lineage>
</organism>
<evidence type="ECO:0000313" key="3">
    <source>
        <dbReference type="EMBL" id="KAF0974323.1"/>
    </source>
</evidence>
<feature type="region of interest" description="Disordered" evidence="1">
    <location>
        <begin position="49"/>
        <end position="88"/>
    </location>
</feature>
<comment type="caution">
    <text evidence="3">The sequence shown here is derived from an EMBL/GenBank/DDBJ whole genome shotgun (WGS) entry which is preliminary data.</text>
</comment>
<evidence type="ECO:0000259" key="2">
    <source>
        <dbReference type="Pfam" id="PF12146"/>
    </source>
</evidence>
<proteinExistence type="predicted"/>
<dbReference type="RefSeq" id="XP_044559036.1">
    <property type="nucleotide sequence ID" value="XM_044710622.1"/>
</dbReference>
<name>A0A6A5B790_NAEFO</name>
<feature type="region of interest" description="Disordered" evidence="1">
    <location>
        <begin position="215"/>
        <end position="234"/>
    </location>
</feature>
<dbReference type="GeneID" id="68114151"/>
<feature type="domain" description="Serine aminopeptidase S33" evidence="2">
    <location>
        <begin position="111"/>
        <end position="177"/>
    </location>
</feature>
<dbReference type="VEuPathDB" id="AmoebaDB:NfTy_076320"/>
<dbReference type="OrthoDB" id="2498029at2759"/>
<dbReference type="Pfam" id="PF12146">
    <property type="entry name" value="Hydrolase_4"/>
    <property type="match status" value="2"/>
</dbReference>
<feature type="compositionally biased region" description="Low complexity" evidence="1">
    <location>
        <begin position="215"/>
        <end position="228"/>
    </location>
</feature>
<sequence length="544" mass="61400">MYRHNSSTLLSSFNQNYSKVTVSGGSCIHQSGYFLCHYQHSAPLTAFSSREDDGIIPNENHSDHTSTSSTASSSVGGERKKKSMPDAISQSQKSSKLFYQVWTPYDLSRVVGVVLLVHGLNEHSGRYKQLVDQLVSHRYAVFALDLEGHGRSDGKRAFIDNFQMYIHNGLQFLDFITSGTLHLHTCDEEGHLYIMPQSLSTSTFIGSEENGRLSVASNSSSYSSSNASPTKFRKSRNLGSAKKLVGLHSSNVSLVEEDILEENKKHYSPKIMKSIMDMILGVYDREWKQHDDEEDMEEKLNDSFTSSSSSTTTTPFGNYEIGNIISQHYEGAWFEKNSQLIQRPSEALLTVNQCKKPIFLFGQGIGGLVSLFMSMEREKTFAGMVLSAPMVTVPSELHSFLQKIAKGIAACVPNMPIMEMDLKKRTHSQEEIENFKKDPYTCKDKLKAKLCFQILDTTKFFKEECVHKLETPFIVFQGTCDEYCSPEGAQFLMEKSTRVKDKELVTLAGLYHDLLFEVCAENTLLKIMEWVNKRNPLARSNSWR</sequence>
<evidence type="ECO:0000313" key="4">
    <source>
        <dbReference type="Proteomes" id="UP000444721"/>
    </source>
</evidence>
<accession>A0A6A5B790</accession>
<evidence type="ECO:0000256" key="1">
    <source>
        <dbReference type="SAM" id="MobiDB-lite"/>
    </source>
</evidence>
<dbReference type="SUPFAM" id="SSF53474">
    <property type="entry name" value="alpha/beta-Hydrolases"/>
    <property type="match status" value="1"/>
</dbReference>
<gene>
    <name evidence="3" type="ORF">FDP41_006933</name>
</gene>
<dbReference type="OMA" id="SSRIHYQ"/>
<dbReference type="InterPro" id="IPR029058">
    <property type="entry name" value="AB_hydrolase_fold"/>
</dbReference>
<dbReference type="PANTHER" id="PTHR11614">
    <property type="entry name" value="PHOSPHOLIPASE-RELATED"/>
    <property type="match status" value="1"/>
</dbReference>
<reference evidence="3 4" key="1">
    <citation type="journal article" date="2019" name="Sci. Rep.">
        <title>Nanopore sequencing improves the draft genome of the human pathogenic amoeba Naegleria fowleri.</title>
        <authorList>
            <person name="Liechti N."/>
            <person name="Schurch N."/>
            <person name="Bruggmann R."/>
            <person name="Wittwer M."/>
        </authorList>
    </citation>
    <scope>NUCLEOTIDE SEQUENCE [LARGE SCALE GENOMIC DNA]</scope>
    <source>
        <strain evidence="3 4">ATCC 30894</strain>
    </source>
</reference>
<keyword evidence="4" id="KW-1185">Reference proteome</keyword>
<feature type="domain" description="Serine aminopeptidase S33" evidence="2">
    <location>
        <begin position="353"/>
        <end position="517"/>
    </location>
</feature>
<dbReference type="VEuPathDB" id="AmoebaDB:NF0115410"/>
<dbReference type="InterPro" id="IPR051044">
    <property type="entry name" value="MAG_DAG_Lipase"/>
</dbReference>
<dbReference type="Gene3D" id="3.40.50.1820">
    <property type="entry name" value="alpha/beta hydrolase"/>
    <property type="match status" value="2"/>
</dbReference>